<dbReference type="AlphaFoldDB" id="A0A3N4ZAI0"/>
<dbReference type="EMBL" id="RKRA01000001">
    <property type="protein sequence ID" value="RPF28936.1"/>
    <property type="molecule type" value="Genomic_DNA"/>
</dbReference>
<dbReference type="NCBIfam" id="TIGR04342">
    <property type="entry name" value="EXLDI"/>
    <property type="match status" value="1"/>
</dbReference>
<evidence type="ECO:0000313" key="1">
    <source>
        <dbReference type="EMBL" id="RPF28936.1"/>
    </source>
</evidence>
<reference evidence="1 2" key="1">
    <citation type="submission" date="2018-11" db="EMBL/GenBank/DDBJ databases">
        <title>Sequencing the genomes of 1000 actinobacteria strains.</title>
        <authorList>
            <person name="Klenk H.-P."/>
        </authorList>
    </citation>
    <scope>NUCLEOTIDE SEQUENCE [LARGE SCALE GENOMIC DNA]</scope>
    <source>
        <strain evidence="1 2">DSM 14418</strain>
    </source>
</reference>
<evidence type="ECO:0000313" key="2">
    <source>
        <dbReference type="Proteomes" id="UP000280726"/>
    </source>
</evidence>
<dbReference type="RefSeq" id="WP_123919519.1">
    <property type="nucleotide sequence ID" value="NZ_RKRA01000001.1"/>
</dbReference>
<dbReference type="Proteomes" id="UP000280726">
    <property type="component" value="Unassembled WGS sequence"/>
</dbReference>
<sequence length="172" mass="19167">MPNKTIYVAERDVELFQRAQELAGGNLSAAISKALQRYVEVEEGKDEGLQEITVRVGPGKGRRQRFLGVQLVDWTRSTKTRSEHYRVYRSRAGKYVIHLERSAEYVAAAGPDGNLTGWRRHLSADQSWGTTAATATLEVVDDLTTLREKVPAPLYDLVVAAVDQPVVEDLDI</sequence>
<dbReference type="OrthoDB" id="3199431at2"/>
<dbReference type="InterPro" id="IPR027580">
    <property type="entry name" value="EXLDI"/>
</dbReference>
<proteinExistence type="predicted"/>
<organism evidence="1 2">
    <name type="scientific">Georgenia muralis</name>
    <dbReference type="NCBI Taxonomy" id="154117"/>
    <lineage>
        <taxon>Bacteria</taxon>
        <taxon>Bacillati</taxon>
        <taxon>Actinomycetota</taxon>
        <taxon>Actinomycetes</taxon>
        <taxon>Micrococcales</taxon>
        <taxon>Bogoriellaceae</taxon>
        <taxon>Georgenia</taxon>
    </lineage>
</organism>
<protein>
    <submittedName>
        <fullName evidence="1">EXLDI family protein</fullName>
    </submittedName>
</protein>
<keyword evidence="2" id="KW-1185">Reference proteome</keyword>
<comment type="caution">
    <text evidence="1">The sequence shown here is derived from an EMBL/GenBank/DDBJ whole genome shotgun (WGS) entry which is preliminary data.</text>
</comment>
<accession>A0A3N4ZAI0</accession>
<name>A0A3N4ZAI0_9MICO</name>
<gene>
    <name evidence="1" type="ORF">EDD32_3487</name>
</gene>